<dbReference type="GO" id="GO:0003677">
    <property type="term" value="F:DNA binding"/>
    <property type="evidence" value="ECO:0007669"/>
    <property type="project" value="InterPro"/>
</dbReference>
<accession>A0A1J4T8Q8</accession>
<dbReference type="InterPro" id="IPR038390">
    <property type="entry name" value="Metal_Tscrpt_repr_sf"/>
</dbReference>
<protein>
    <recommendedName>
        <fullName evidence="3">Cytoplasmic protein</fullName>
    </recommendedName>
</protein>
<dbReference type="CDD" id="cd10148">
    <property type="entry name" value="CsoR-like_DUF156"/>
    <property type="match status" value="1"/>
</dbReference>
<organism evidence="1 2">
    <name type="scientific">Candidatus Falkowbacteria bacterium CG1_02_37_44</name>
    <dbReference type="NCBI Taxonomy" id="1805146"/>
    <lineage>
        <taxon>Bacteria</taxon>
        <taxon>Candidatus Falkowiibacteriota</taxon>
    </lineage>
</organism>
<evidence type="ECO:0000313" key="1">
    <source>
        <dbReference type="EMBL" id="OIO07888.1"/>
    </source>
</evidence>
<gene>
    <name evidence="1" type="ORF">AUJ27_01715</name>
</gene>
<reference evidence="1 2" key="1">
    <citation type="journal article" date="2016" name="Environ. Microbiol.">
        <title>Genomic resolution of a cold subsurface aquifer community provides metabolic insights for novel microbes adapted to high CO concentrations.</title>
        <authorList>
            <person name="Probst A.J."/>
            <person name="Castelle C.J."/>
            <person name="Singh A."/>
            <person name="Brown C.T."/>
            <person name="Anantharaman K."/>
            <person name="Sharon I."/>
            <person name="Hug L.A."/>
            <person name="Burstein D."/>
            <person name="Emerson J.B."/>
            <person name="Thomas B.C."/>
            <person name="Banfield J.F."/>
        </authorList>
    </citation>
    <scope>NUCLEOTIDE SEQUENCE [LARGE SCALE GENOMIC DNA]</scope>
    <source>
        <strain evidence="1">CG1_02_37_44</strain>
    </source>
</reference>
<dbReference type="Proteomes" id="UP000183192">
    <property type="component" value="Unassembled WGS sequence"/>
</dbReference>
<dbReference type="InterPro" id="IPR003735">
    <property type="entry name" value="Metal_Tscrpt_repr"/>
</dbReference>
<sequence length="84" mass="9789">MKRIKQKNSQKLINRISRIEGQLRGVKRMVLEKGECVDIISQIKAIREAAAMLGVLLLKDDFSCKRREGEKINEQYLKTLFKIK</sequence>
<dbReference type="AlphaFoldDB" id="A0A1J4T8Q8"/>
<dbReference type="EMBL" id="MNUU01000030">
    <property type="protein sequence ID" value="OIO07888.1"/>
    <property type="molecule type" value="Genomic_DNA"/>
</dbReference>
<dbReference type="GO" id="GO:0046872">
    <property type="term" value="F:metal ion binding"/>
    <property type="evidence" value="ECO:0007669"/>
    <property type="project" value="InterPro"/>
</dbReference>
<dbReference type="Pfam" id="PF02583">
    <property type="entry name" value="Trns_repr_metal"/>
    <property type="match status" value="1"/>
</dbReference>
<dbReference type="Gene3D" id="1.20.58.1000">
    <property type="entry name" value="Metal-sensitive repressor, helix protomer"/>
    <property type="match status" value="1"/>
</dbReference>
<proteinExistence type="predicted"/>
<dbReference type="STRING" id="1805146.AUJ27_01715"/>
<evidence type="ECO:0000313" key="2">
    <source>
        <dbReference type="Proteomes" id="UP000183192"/>
    </source>
</evidence>
<name>A0A1J4T8Q8_9BACT</name>
<evidence type="ECO:0008006" key="3">
    <source>
        <dbReference type="Google" id="ProtNLM"/>
    </source>
</evidence>
<dbReference type="GO" id="GO:0045892">
    <property type="term" value="P:negative regulation of DNA-templated transcription"/>
    <property type="evidence" value="ECO:0007669"/>
    <property type="project" value="UniProtKB-ARBA"/>
</dbReference>
<dbReference type="PANTHER" id="PTHR33677">
    <property type="entry name" value="TRANSCRIPTIONAL REPRESSOR FRMR-RELATED"/>
    <property type="match status" value="1"/>
</dbReference>
<comment type="caution">
    <text evidence="1">The sequence shown here is derived from an EMBL/GenBank/DDBJ whole genome shotgun (WGS) entry which is preliminary data.</text>
</comment>